<protein>
    <submittedName>
        <fullName evidence="2">Uncharacterized protein</fullName>
    </submittedName>
</protein>
<feature type="region of interest" description="Disordered" evidence="1">
    <location>
        <begin position="1"/>
        <end position="57"/>
    </location>
</feature>
<name>A0A5E4QM38_9NEOP</name>
<keyword evidence="3" id="KW-1185">Reference proteome</keyword>
<organism evidence="2 3">
    <name type="scientific">Leptidea sinapis</name>
    <dbReference type="NCBI Taxonomy" id="189913"/>
    <lineage>
        <taxon>Eukaryota</taxon>
        <taxon>Metazoa</taxon>
        <taxon>Ecdysozoa</taxon>
        <taxon>Arthropoda</taxon>
        <taxon>Hexapoda</taxon>
        <taxon>Insecta</taxon>
        <taxon>Pterygota</taxon>
        <taxon>Neoptera</taxon>
        <taxon>Endopterygota</taxon>
        <taxon>Lepidoptera</taxon>
        <taxon>Glossata</taxon>
        <taxon>Ditrysia</taxon>
        <taxon>Papilionoidea</taxon>
        <taxon>Pieridae</taxon>
        <taxon>Dismorphiinae</taxon>
        <taxon>Leptidea</taxon>
    </lineage>
</organism>
<gene>
    <name evidence="2" type="ORF">LSINAPIS_LOCUS9748</name>
</gene>
<evidence type="ECO:0000256" key="1">
    <source>
        <dbReference type="SAM" id="MobiDB-lite"/>
    </source>
</evidence>
<sequence length="67" mass="7585">MPHSESDDFESADEGQYNQGKKERKKRNSSSNYSDNLDADSNTSQTTKTVTDVKKSVGRYYRGLGQF</sequence>
<feature type="compositionally biased region" description="Low complexity" evidence="1">
    <location>
        <begin position="41"/>
        <end position="50"/>
    </location>
</feature>
<evidence type="ECO:0000313" key="2">
    <source>
        <dbReference type="EMBL" id="VVC98720.1"/>
    </source>
</evidence>
<dbReference type="Proteomes" id="UP000324832">
    <property type="component" value="Unassembled WGS sequence"/>
</dbReference>
<dbReference type="AlphaFoldDB" id="A0A5E4QM38"/>
<evidence type="ECO:0000313" key="3">
    <source>
        <dbReference type="Proteomes" id="UP000324832"/>
    </source>
</evidence>
<reference evidence="2 3" key="1">
    <citation type="submission" date="2017-07" db="EMBL/GenBank/DDBJ databases">
        <authorList>
            <person name="Talla V."/>
            <person name="Backstrom N."/>
        </authorList>
    </citation>
    <scope>NUCLEOTIDE SEQUENCE [LARGE SCALE GENOMIC DNA]</scope>
</reference>
<proteinExistence type="predicted"/>
<accession>A0A5E4QM38</accession>
<dbReference type="EMBL" id="FZQP02003756">
    <property type="protein sequence ID" value="VVC98720.1"/>
    <property type="molecule type" value="Genomic_DNA"/>
</dbReference>